<protein>
    <recommendedName>
        <fullName evidence="5">Prolyl 4-hydroxylase</fullName>
    </recommendedName>
</protein>
<dbReference type="Proteomes" id="UP000182470">
    <property type="component" value="Chromosome I"/>
</dbReference>
<dbReference type="InterPro" id="IPR018655">
    <property type="entry name" value="DUF2086"/>
</dbReference>
<evidence type="ECO:0000313" key="3">
    <source>
        <dbReference type="Proteomes" id="UP000182470"/>
    </source>
</evidence>
<evidence type="ECO:0000313" key="4">
    <source>
        <dbReference type="Proteomes" id="UP000748067"/>
    </source>
</evidence>
<dbReference type="EMBL" id="LT629704">
    <property type="protein sequence ID" value="SDN36222.1"/>
    <property type="molecule type" value="Genomic_DNA"/>
</dbReference>
<dbReference type="Gene3D" id="2.60.120.620">
    <property type="entry name" value="q2cbj1_9rhob like domain"/>
    <property type="match status" value="1"/>
</dbReference>
<sequence length="211" mass="23979">MTSIPHAIECLDWQNIRSQLDQDGFAVLDGFLEPLDLLERDWGATFDSLRHGFYPYLARISNQWNPLLQLPYRYPPQLHQFQAQCLAAGQRRERSQLMCLREDDSLQIRQDADGEHVFALQLVAVLSSPGKDFTGGEFVLIEQRPRMQSRPMVVPLQRGDIAIIATAQRPFKGSKGYYRVNMKHAISRVTSGERLGFVLSFHFAPGPGHDG</sequence>
<proteinExistence type="predicted"/>
<accession>A0A1H0ARQ9</accession>
<keyword evidence="4" id="KW-1185">Reference proteome</keyword>
<evidence type="ECO:0000313" key="2">
    <source>
        <dbReference type="EMBL" id="SDN36222.1"/>
    </source>
</evidence>
<gene>
    <name evidence="1" type="ORF">PSAN_43970</name>
    <name evidence="2" type="ORF">SAMN04490179_3850</name>
</gene>
<dbReference type="Pfam" id="PF09859">
    <property type="entry name" value="Oxygenase-NA"/>
    <property type="match status" value="1"/>
</dbReference>
<dbReference type="RefSeq" id="WP_083358507.1">
    <property type="nucleotide sequence ID" value="NZ_JXDI01000002.1"/>
</dbReference>
<dbReference type="AlphaFoldDB" id="A0A1H0ARQ9"/>
<reference evidence="2 3" key="2">
    <citation type="submission" date="2016-10" db="EMBL/GenBank/DDBJ databases">
        <authorList>
            <person name="de Groot N.N."/>
        </authorList>
    </citation>
    <scope>NUCLEOTIDE SEQUENCE [LARGE SCALE GENOMIC DNA]</scope>
    <source>
        <strain evidence="2 3">BS2772</strain>
    </source>
</reference>
<evidence type="ECO:0000313" key="1">
    <source>
        <dbReference type="EMBL" id="KAF2407468.1"/>
    </source>
</evidence>
<dbReference type="Proteomes" id="UP000748067">
    <property type="component" value="Unassembled WGS sequence"/>
</dbReference>
<dbReference type="OrthoDB" id="9781972at2"/>
<name>A0A1H0ARQ9_9PSED</name>
<evidence type="ECO:0008006" key="5">
    <source>
        <dbReference type="Google" id="ProtNLM"/>
    </source>
</evidence>
<reference evidence="1 4" key="1">
    <citation type="submission" date="2015-01" db="EMBL/GenBank/DDBJ databases">
        <title>Genome Sequence of Pseudomonas antarctica CMS 35.</title>
        <authorList>
            <person name="Voget S."/>
            <person name="Chow J."/>
            <person name="Daniel R."/>
            <person name="Streit W."/>
        </authorList>
    </citation>
    <scope>NUCLEOTIDE SEQUENCE [LARGE SCALE GENOMIC DNA]</scope>
    <source>
        <strain evidence="1 4">CMS 35</strain>
    </source>
</reference>
<dbReference type="EMBL" id="JXDI01000002">
    <property type="protein sequence ID" value="KAF2407468.1"/>
    <property type="molecule type" value="Genomic_DNA"/>
</dbReference>
<organism evidence="2 3">
    <name type="scientific">Pseudomonas antarctica</name>
    <dbReference type="NCBI Taxonomy" id="219572"/>
    <lineage>
        <taxon>Bacteria</taxon>
        <taxon>Pseudomonadati</taxon>
        <taxon>Pseudomonadota</taxon>
        <taxon>Gammaproteobacteria</taxon>
        <taxon>Pseudomonadales</taxon>
        <taxon>Pseudomonadaceae</taxon>
        <taxon>Pseudomonas</taxon>
    </lineage>
</organism>